<reference evidence="2 3" key="1">
    <citation type="submission" date="2024-03" db="EMBL/GenBank/DDBJ databases">
        <title>Sequence of Lycoming College Course Isolates.</title>
        <authorList>
            <person name="Plotts O."/>
            <person name="Newman J."/>
        </authorList>
    </citation>
    <scope>NUCLEOTIDE SEQUENCE [LARGE SCALE GENOMIC DNA]</scope>
    <source>
        <strain evidence="2 3">CJB-3</strain>
    </source>
</reference>
<sequence length="191" mass="21351">MKKLFISLLSVTLLFAACSEKKAQSQQLEEHAGNEEITKANQTQKALVTIETTTYQLSIYKATPFRPTSSVGFVPKKGNQYVVLDISVKNKTDREINMGVILSTAKIRDKQGTVFGDILGSLSAYNLANPDNEKNKENDKIWSEKFPAGEFHRCVAMGFQAPDHLKEFEISLPESDDLTMLDKQTKAKFSL</sequence>
<dbReference type="PROSITE" id="PS51257">
    <property type="entry name" value="PROKAR_LIPOPROTEIN"/>
    <property type="match status" value="1"/>
</dbReference>
<evidence type="ECO:0000313" key="3">
    <source>
        <dbReference type="Proteomes" id="UP001378956"/>
    </source>
</evidence>
<dbReference type="Proteomes" id="UP001378956">
    <property type="component" value="Unassembled WGS sequence"/>
</dbReference>
<organism evidence="2 3">
    <name type="scientific">Pedobacter panaciterrae</name>
    <dbReference type="NCBI Taxonomy" id="363849"/>
    <lineage>
        <taxon>Bacteria</taxon>
        <taxon>Pseudomonadati</taxon>
        <taxon>Bacteroidota</taxon>
        <taxon>Sphingobacteriia</taxon>
        <taxon>Sphingobacteriales</taxon>
        <taxon>Sphingobacteriaceae</taxon>
        <taxon>Pedobacter</taxon>
    </lineage>
</organism>
<name>A0ABU8NS17_9SPHI</name>
<dbReference type="InterPro" id="IPR029050">
    <property type="entry name" value="Immunoprotect_excell_Ig-like"/>
</dbReference>
<accession>A0ABU8NS17</accession>
<comment type="caution">
    <text evidence="2">The sequence shown here is derived from an EMBL/GenBank/DDBJ whole genome shotgun (WGS) entry which is preliminary data.</text>
</comment>
<evidence type="ECO:0000256" key="1">
    <source>
        <dbReference type="ARBA" id="ARBA00022729"/>
    </source>
</evidence>
<keyword evidence="1" id="KW-0732">Signal</keyword>
<dbReference type="RefSeq" id="WP_288882611.1">
    <property type="nucleotide sequence ID" value="NZ_CBFGNQ010000008.1"/>
</dbReference>
<proteinExistence type="predicted"/>
<evidence type="ECO:0008006" key="4">
    <source>
        <dbReference type="Google" id="ProtNLM"/>
    </source>
</evidence>
<gene>
    <name evidence="2" type="ORF">WAE58_20945</name>
</gene>
<dbReference type="EMBL" id="JBBEUB010000008">
    <property type="protein sequence ID" value="MEJ2904926.1"/>
    <property type="molecule type" value="Genomic_DNA"/>
</dbReference>
<evidence type="ECO:0000313" key="2">
    <source>
        <dbReference type="EMBL" id="MEJ2904926.1"/>
    </source>
</evidence>
<protein>
    <recommendedName>
        <fullName evidence="4">DUF4352 domain-containing protein</fullName>
    </recommendedName>
</protein>
<keyword evidence="3" id="KW-1185">Reference proteome</keyword>
<dbReference type="Gene3D" id="2.60.40.1240">
    <property type="match status" value="1"/>
</dbReference>